<evidence type="ECO:0008006" key="4">
    <source>
        <dbReference type="Google" id="ProtNLM"/>
    </source>
</evidence>
<feature type="transmembrane region" description="Helical" evidence="1">
    <location>
        <begin position="7"/>
        <end position="27"/>
    </location>
</feature>
<dbReference type="Proteomes" id="UP000248090">
    <property type="component" value="Unassembled WGS sequence"/>
</dbReference>
<proteinExistence type="predicted"/>
<keyword evidence="1" id="KW-1133">Transmembrane helix</keyword>
<keyword evidence="3" id="KW-1185">Reference proteome</keyword>
<organism evidence="2 3">
    <name type="scientific">Pokkaliibacter plantistimulans</name>
    <dbReference type="NCBI Taxonomy" id="1635171"/>
    <lineage>
        <taxon>Bacteria</taxon>
        <taxon>Pseudomonadati</taxon>
        <taxon>Pseudomonadota</taxon>
        <taxon>Gammaproteobacteria</taxon>
        <taxon>Oceanospirillales</taxon>
        <taxon>Balneatrichaceae</taxon>
        <taxon>Pokkaliibacter</taxon>
    </lineage>
</organism>
<dbReference type="EMBL" id="LAPT01000133">
    <property type="protein sequence ID" value="PXF28993.1"/>
    <property type="molecule type" value="Genomic_DNA"/>
</dbReference>
<evidence type="ECO:0000313" key="3">
    <source>
        <dbReference type="Proteomes" id="UP000248090"/>
    </source>
</evidence>
<gene>
    <name evidence="2" type="ORF">WH50_23220</name>
</gene>
<sequence length="173" mass="19994">MEIEIKDIAIIIGGAITAISTLCAVLITSRFNLKLAKINIDAQVQQKNEERKIQKIEDIYLLFEKWETNFSNIYLMHLRCYCGNLDYKSVMELTKDSAMFAPGDFQKLKMLMNVYFPEIASEHKKVDDARRKIVPFLSDPKESKLNPKDFVKLQEDFETVCATFKMQISNLAN</sequence>
<keyword evidence="1" id="KW-0472">Membrane</keyword>
<keyword evidence="1" id="KW-0812">Transmembrane</keyword>
<name>A0ABX5LUZ5_9GAMM</name>
<reference evidence="2 3" key="1">
    <citation type="submission" date="2015-03" db="EMBL/GenBank/DDBJ databases">
        <authorList>
            <person name="Krishnan R."/>
            <person name="Midha S."/>
            <person name="Patil P.B."/>
            <person name="Rameshkumar N."/>
        </authorList>
    </citation>
    <scope>NUCLEOTIDE SEQUENCE [LARGE SCALE GENOMIC DNA]</scope>
    <source>
        <strain evidence="2 3">L1E11</strain>
    </source>
</reference>
<evidence type="ECO:0000256" key="1">
    <source>
        <dbReference type="SAM" id="Phobius"/>
    </source>
</evidence>
<protein>
    <recommendedName>
        <fullName evidence="4">DUF2489 domain-containing protein</fullName>
    </recommendedName>
</protein>
<comment type="caution">
    <text evidence="2">The sequence shown here is derived from an EMBL/GenBank/DDBJ whole genome shotgun (WGS) entry which is preliminary data.</text>
</comment>
<evidence type="ECO:0000313" key="2">
    <source>
        <dbReference type="EMBL" id="PXF28993.1"/>
    </source>
</evidence>
<accession>A0ABX5LUZ5</accession>